<dbReference type="GO" id="GO:0008270">
    <property type="term" value="F:zinc ion binding"/>
    <property type="evidence" value="ECO:0007669"/>
    <property type="project" value="InterPro"/>
</dbReference>
<feature type="domain" description="Zn(2)-C6 fungal-type" evidence="4">
    <location>
        <begin position="13"/>
        <end position="45"/>
    </location>
</feature>
<dbReference type="InterPro" id="IPR001138">
    <property type="entry name" value="Zn2Cys6_DnaBD"/>
</dbReference>
<name>A0A9P8W560_9HYPO</name>
<dbReference type="Gene3D" id="4.10.240.10">
    <property type="entry name" value="Zn(2)-C6 fungal-type DNA-binding domain"/>
    <property type="match status" value="1"/>
</dbReference>
<gene>
    <name evidence="5" type="ORF">B0T10DRAFT_548207</name>
</gene>
<dbReference type="CDD" id="cd12148">
    <property type="entry name" value="fungal_TF_MHR"/>
    <property type="match status" value="1"/>
</dbReference>
<dbReference type="PROSITE" id="PS50048">
    <property type="entry name" value="ZN2_CY6_FUNGAL_2"/>
    <property type="match status" value="1"/>
</dbReference>
<dbReference type="EMBL" id="JAGPYM010000010">
    <property type="protein sequence ID" value="KAH6889632.1"/>
    <property type="molecule type" value="Genomic_DNA"/>
</dbReference>
<evidence type="ECO:0000256" key="2">
    <source>
        <dbReference type="ARBA" id="ARBA00023242"/>
    </source>
</evidence>
<evidence type="ECO:0000259" key="4">
    <source>
        <dbReference type="PROSITE" id="PS50048"/>
    </source>
</evidence>
<dbReference type="AlphaFoldDB" id="A0A9P8W560"/>
<dbReference type="Pfam" id="PF04082">
    <property type="entry name" value="Fungal_trans"/>
    <property type="match status" value="1"/>
</dbReference>
<dbReference type="PANTHER" id="PTHR47425:SF2">
    <property type="entry name" value="FARB-RELATED"/>
    <property type="match status" value="1"/>
</dbReference>
<dbReference type="OrthoDB" id="5121955at2759"/>
<organism evidence="5 6">
    <name type="scientific">Thelonectria olida</name>
    <dbReference type="NCBI Taxonomy" id="1576542"/>
    <lineage>
        <taxon>Eukaryota</taxon>
        <taxon>Fungi</taxon>
        <taxon>Dikarya</taxon>
        <taxon>Ascomycota</taxon>
        <taxon>Pezizomycotina</taxon>
        <taxon>Sordariomycetes</taxon>
        <taxon>Hypocreomycetidae</taxon>
        <taxon>Hypocreales</taxon>
        <taxon>Nectriaceae</taxon>
        <taxon>Thelonectria</taxon>
    </lineage>
</organism>
<dbReference type="Proteomes" id="UP000777438">
    <property type="component" value="Unassembled WGS sequence"/>
</dbReference>
<accession>A0A9P8W560</accession>
<dbReference type="SUPFAM" id="SSF57701">
    <property type="entry name" value="Zn2/Cys6 DNA-binding domain"/>
    <property type="match status" value="1"/>
</dbReference>
<dbReference type="InterPro" id="IPR036864">
    <property type="entry name" value="Zn2-C6_fun-type_DNA-bd_sf"/>
</dbReference>
<sequence length="873" mass="97136">MESTKPKKRAFRACMPCRARKVRCIVTGSFQPCMNCKLDEKDCDFARGAKIYPKYPRSRLVAAAPKTPDTQSETSSHECPPPSRQAQSPVGSDASGNNQLDQRCSNNALPSQLCQASSTANSLGPDISGLLYDPTDPAYAFLQTPKVKTILPQDLEFLYNQGCFVVPQRHVLDEFIHKYFSFIHPILPILNEADFWALYNQKTSPDTCYDRLSILVLQGVLFTSSTFLSEEAIKSLGFKTTQDAKYTFYRRAKLLYDFGYERSSIAIAQASVLLSHSHLIPLPYGGYKQLGSLWAGIAIHHARDARAHRYYLIPPSSLQTPEQIKHYNVLKRLWWCCVICDRVVPLTSRQNIKITRTNFNFDDSPILSVDDLSDEFEYSNVYDSSTKALLAQALVKIVELCVVLTDVLSLSSLVHENPNLALSQKFSETNPAGMCRVQLQRWYNSFLEWKCTVNRKTMQDAVDKTPGGSVVLFTNLAEMYYHSARLTLCHYEMLHLGQAASSMNPILDISDMFQKSYELQNAISQVTECLTELTRLGLIRWLPMSAVGCTALPLALQILDAELLQVKFSDLSQSKGSSLIPGHRQERLNVLIEAMRTYRPKYFIVDWVAQTVRHIVNVAQKCLPASGVKSGDSGLSIASWIEILQMQPNCYLRLALTMDLSISNGKLPEETDFPPGLRHMLHGRINVSPEFLPFTLANQSGGPTSKTQTTQEQAAEENSSLTQNPCAASTPELNSDGNLDQGGLLRRNDEAANLDAVFGGISSCPDMLSTLNFPGMDSSWGTMNSGTLIGDSLGFKPDTMFSPFQFQTFNFDMGHGQAPSNGFQWDDGQSNNVEPDVQMDGSILDALRDATSSSLTANDSRLLDELEKVMNMS</sequence>
<evidence type="ECO:0000256" key="1">
    <source>
        <dbReference type="ARBA" id="ARBA00022723"/>
    </source>
</evidence>
<keyword evidence="1" id="KW-0479">Metal-binding</keyword>
<feature type="compositionally biased region" description="Polar residues" evidence="3">
    <location>
        <begin position="697"/>
        <end position="738"/>
    </location>
</feature>
<dbReference type="PANTHER" id="PTHR47425">
    <property type="entry name" value="FARB-RELATED"/>
    <property type="match status" value="1"/>
</dbReference>
<proteinExistence type="predicted"/>
<comment type="caution">
    <text evidence="5">The sequence shown here is derived from an EMBL/GenBank/DDBJ whole genome shotgun (WGS) entry which is preliminary data.</text>
</comment>
<dbReference type="CDD" id="cd00067">
    <property type="entry name" value="GAL4"/>
    <property type="match status" value="1"/>
</dbReference>
<dbReference type="InterPro" id="IPR052761">
    <property type="entry name" value="Fungal_Detox/Toxin_TFs"/>
</dbReference>
<feature type="region of interest" description="Disordered" evidence="3">
    <location>
        <begin position="697"/>
        <end position="742"/>
    </location>
</feature>
<keyword evidence="2" id="KW-0539">Nucleus</keyword>
<dbReference type="PROSITE" id="PS00463">
    <property type="entry name" value="ZN2_CY6_FUNGAL_1"/>
    <property type="match status" value="1"/>
</dbReference>
<dbReference type="GO" id="GO:0006351">
    <property type="term" value="P:DNA-templated transcription"/>
    <property type="evidence" value="ECO:0007669"/>
    <property type="project" value="InterPro"/>
</dbReference>
<protein>
    <recommendedName>
        <fullName evidence="4">Zn(2)-C6 fungal-type domain-containing protein</fullName>
    </recommendedName>
</protein>
<reference evidence="5 6" key="1">
    <citation type="journal article" date="2021" name="Nat. Commun.">
        <title>Genetic determinants of endophytism in the Arabidopsis root mycobiome.</title>
        <authorList>
            <person name="Mesny F."/>
            <person name="Miyauchi S."/>
            <person name="Thiergart T."/>
            <person name="Pickel B."/>
            <person name="Atanasova L."/>
            <person name="Karlsson M."/>
            <person name="Huettel B."/>
            <person name="Barry K.W."/>
            <person name="Haridas S."/>
            <person name="Chen C."/>
            <person name="Bauer D."/>
            <person name="Andreopoulos W."/>
            <person name="Pangilinan J."/>
            <person name="LaButti K."/>
            <person name="Riley R."/>
            <person name="Lipzen A."/>
            <person name="Clum A."/>
            <person name="Drula E."/>
            <person name="Henrissat B."/>
            <person name="Kohler A."/>
            <person name="Grigoriev I.V."/>
            <person name="Martin F.M."/>
            <person name="Hacquard S."/>
        </authorList>
    </citation>
    <scope>NUCLEOTIDE SEQUENCE [LARGE SCALE GENOMIC DNA]</scope>
    <source>
        <strain evidence="5 6">MPI-CAGE-CH-0241</strain>
    </source>
</reference>
<evidence type="ECO:0000313" key="5">
    <source>
        <dbReference type="EMBL" id="KAH6889632.1"/>
    </source>
</evidence>
<evidence type="ECO:0000256" key="3">
    <source>
        <dbReference type="SAM" id="MobiDB-lite"/>
    </source>
</evidence>
<dbReference type="GO" id="GO:0003677">
    <property type="term" value="F:DNA binding"/>
    <property type="evidence" value="ECO:0007669"/>
    <property type="project" value="InterPro"/>
</dbReference>
<keyword evidence="6" id="KW-1185">Reference proteome</keyword>
<dbReference type="InterPro" id="IPR007219">
    <property type="entry name" value="XnlR_reg_dom"/>
</dbReference>
<feature type="region of interest" description="Disordered" evidence="3">
    <location>
        <begin position="60"/>
        <end position="102"/>
    </location>
</feature>
<feature type="compositionally biased region" description="Polar residues" evidence="3">
    <location>
        <begin position="84"/>
        <end position="102"/>
    </location>
</feature>
<evidence type="ECO:0000313" key="6">
    <source>
        <dbReference type="Proteomes" id="UP000777438"/>
    </source>
</evidence>
<dbReference type="GO" id="GO:0000981">
    <property type="term" value="F:DNA-binding transcription factor activity, RNA polymerase II-specific"/>
    <property type="evidence" value="ECO:0007669"/>
    <property type="project" value="InterPro"/>
</dbReference>